<comment type="cofactor">
    <cofactor evidence="9">
        <name>Mg(2+)</name>
        <dbReference type="ChEBI" id="CHEBI:18420"/>
    </cofactor>
    <cofactor evidence="9">
        <name>Mn(2+)</name>
        <dbReference type="ChEBI" id="CHEBI:29035"/>
    </cofactor>
    <text evidence="9">Mg(2+). Can also accept Mn(2+).</text>
</comment>
<dbReference type="HAMAP" id="MF_00020">
    <property type="entry name" value="Acetate_kinase"/>
    <property type="match status" value="1"/>
</dbReference>
<keyword evidence="8 9" id="KW-0460">Magnesium</keyword>
<dbReference type="SUPFAM" id="SSF53067">
    <property type="entry name" value="Actin-like ATPase domain"/>
    <property type="match status" value="2"/>
</dbReference>
<reference evidence="11 12" key="1">
    <citation type="submission" date="2020-03" db="EMBL/GenBank/DDBJ databases">
        <title>Roseomonas selenitidurans sp. nov. isolated from soil.</title>
        <authorList>
            <person name="Liu H."/>
        </authorList>
    </citation>
    <scope>NUCLEOTIDE SEQUENCE [LARGE SCALE GENOMIC DNA]</scope>
    <source>
        <strain evidence="11 12">JCM 15073</strain>
    </source>
</reference>
<dbReference type="NCBIfam" id="TIGR00016">
    <property type="entry name" value="ackA"/>
    <property type="match status" value="1"/>
</dbReference>
<evidence type="ECO:0000256" key="8">
    <source>
        <dbReference type="ARBA" id="ARBA00022842"/>
    </source>
</evidence>
<feature type="active site" description="Proton donor/acceptor" evidence="9">
    <location>
        <position position="145"/>
    </location>
</feature>
<dbReference type="GO" id="GO:0016301">
    <property type="term" value="F:kinase activity"/>
    <property type="evidence" value="ECO:0007669"/>
    <property type="project" value="UniProtKB-KW"/>
</dbReference>
<dbReference type="InterPro" id="IPR004372">
    <property type="entry name" value="Ac/propionate_kinase"/>
</dbReference>
<feature type="binding site" evidence="9">
    <location>
        <begin position="278"/>
        <end position="280"/>
    </location>
    <ligand>
        <name>ATP</name>
        <dbReference type="ChEBI" id="CHEBI:30616"/>
    </ligand>
</feature>
<evidence type="ECO:0000256" key="5">
    <source>
        <dbReference type="ARBA" id="ARBA00022741"/>
    </source>
</evidence>
<name>A0ABX1F459_9PROT</name>
<comment type="function">
    <text evidence="9">Catalyzes the formation of acetyl phosphate from acetate and ATP. Can also catalyze the reverse reaction.</text>
</comment>
<dbReference type="InterPro" id="IPR043129">
    <property type="entry name" value="ATPase_NBD"/>
</dbReference>
<feature type="site" description="Transition state stabilizer" evidence="9">
    <location>
        <position position="176"/>
    </location>
</feature>
<dbReference type="InterPro" id="IPR023865">
    <property type="entry name" value="Aliphatic_acid_kinase_CS"/>
</dbReference>
<dbReference type="Pfam" id="PF00871">
    <property type="entry name" value="Acetate_kinase"/>
    <property type="match status" value="1"/>
</dbReference>
<feature type="binding site" evidence="9">
    <location>
        <position position="10"/>
    </location>
    <ligand>
        <name>Mg(2+)</name>
        <dbReference type="ChEBI" id="CHEBI:18420"/>
    </ligand>
</feature>
<dbReference type="InterPro" id="IPR000890">
    <property type="entry name" value="Aliphatic_acid_kin_short-chain"/>
</dbReference>
<dbReference type="Gene3D" id="3.30.420.40">
    <property type="match status" value="2"/>
</dbReference>
<evidence type="ECO:0000256" key="7">
    <source>
        <dbReference type="ARBA" id="ARBA00022840"/>
    </source>
</evidence>
<evidence type="ECO:0000256" key="10">
    <source>
        <dbReference type="RuleBase" id="RU003835"/>
    </source>
</evidence>
<dbReference type="PRINTS" id="PR00471">
    <property type="entry name" value="ACETATEKNASE"/>
</dbReference>
<dbReference type="NCBIfam" id="NF005462">
    <property type="entry name" value="PRK07058.1"/>
    <property type="match status" value="1"/>
</dbReference>
<dbReference type="PROSITE" id="PS01076">
    <property type="entry name" value="ACETATE_KINASE_2"/>
    <property type="match status" value="1"/>
</dbReference>
<organism evidence="11 12">
    <name type="scientific">Falsiroseomonas frigidaquae</name>
    <dbReference type="NCBI Taxonomy" id="487318"/>
    <lineage>
        <taxon>Bacteria</taxon>
        <taxon>Pseudomonadati</taxon>
        <taxon>Pseudomonadota</taxon>
        <taxon>Alphaproteobacteria</taxon>
        <taxon>Acetobacterales</taxon>
        <taxon>Roseomonadaceae</taxon>
        <taxon>Falsiroseomonas</taxon>
    </lineage>
</organism>
<evidence type="ECO:0000313" key="12">
    <source>
        <dbReference type="Proteomes" id="UP000765160"/>
    </source>
</evidence>
<comment type="subcellular location">
    <subcellularLocation>
        <location evidence="9">Cytoplasm</location>
    </subcellularLocation>
</comment>
<comment type="caution">
    <text evidence="11">The sequence shown here is derived from an EMBL/GenBank/DDBJ whole genome shotgun (WGS) entry which is preliminary data.</text>
</comment>
<dbReference type="PANTHER" id="PTHR21060:SF21">
    <property type="entry name" value="ACETATE KINASE"/>
    <property type="match status" value="1"/>
</dbReference>
<evidence type="ECO:0000256" key="4">
    <source>
        <dbReference type="ARBA" id="ARBA00022723"/>
    </source>
</evidence>
<keyword evidence="7 9" id="KW-0067">ATP-binding</keyword>
<dbReference type="PROSITE" id="PS01075">
    <property type="entry name" value="ACETATE_KINASE_1"/>
    <property type="match status" value="1"/>
</dbReference>
<evidence type="ECO:0000256" key="3">
    <source>
        <dbReference type="ARBA" id="ARBA00022679"/>
    </source>
</evidence>
<accession>A0ABX1F459</accession>
<dbReference type="PANTHER" id="PTHR21060">
    <property type="entry name" value="ACETATE KINASE"/>
    <property type="match status" value="1"/>
</dbReference>
<feature type="binding site" evidence="9">
    <location>
        <begin position="203"/>
        <end position="207"/>
    </location>
    <ligand>
        <name>ATP</name>
        <dbReference type="ChEBI" id="CHEBI:30616"/>
    </ligand>
</feature>
<feature type="binding site" evidence="9">
    <location>
        <begin position="323"/>
        <end position="327"/>
    </location>
    <ligand>
        <name>ATP</name>
        <dbReference type="ChEBI" id="CHEBI:30616"/>
    </ligand>
</feature>
<comment type="catalytic activity">
    <reaction evidence="9">
        <text>acetate + ATP = acetyl phosphate + ADP</text>
        <dbReference type="Rhea" id="RHEA:11352"/>
        <dbReference type="ChEBI" id="CHEBI:22191"/>
        <dbReference type="ChEBI" id="CHEBI:30089"/>
        <dbReference type="ChEBI" id="CHEBI:30616"/>
        <dbReference type="ChEBI" id="CHEBI:456216"/>
        <dbReference type="EC" id="2.7.2.1"/>
    </reaction>
</comment>
<evidence type="ECO:0000256" key="2">
    <source>
        <dbReference type="ARBA" id="ARBA00022490"/>
    </source>
</evidence>
<gene>
    <name evidence="9" type="primary">ackA</name>
    <name evidence="11" type="ORF">HB662_20280</name>
</gene>
<keyword evidence="3 9" id="KW-0808">Transferase</keyword>
<dbReference type="EMBL" id="JAAVTX010000006">
    <property type="protein sequence ID" value="NKE47127.1"/>
    <property type="molecule type" value="Genomic_DNA"/>
</dbReference>
<keyword evidence="12" id="KW-1185">Reference proteome</keyword>
<comment type="subunit">
    <text evidence="9">Homodimer.</text>
</comment>
<keyword evidence="4 9" id="KW-0479">Metal-binding</keyword>
<feature type="binding site" evidence="9">
    <location>
        <position position="374"/>
    </location>
    <ligand>
        <name>Mg(2+)</name>
        <dbReference type="ChEBI" id="CHEBI:18420"/>
    </ligand>
</feature>
<keyword evidence="6 9" id="KW-0418">Kinase</keyword>
<evidence type="ECO:0000256" key="1">
    <source>
        <dbReference type="ARBA" id="ARBA00008748"/>
    </source>
</evidence>
<dbReference type="PIRSF" id="PIRSF000722">
    <property type="entry name" value="Acetate_prop_kin"/>
    <property type="match status" value="1"/>
</dbReference>
<evidence type="ECO:0000313" key="11">
    <source>
        <dbReference type="EMBL" id="NKE47127.1"/>
    </source>
</evidence>
<dbReference type="EC" id="2.7.2.1" evidence="9"/>
<keyword evidence="2 9" id="KW-0963">Cytoplasm</keyword>
<comment type="similarity">
    <text evidence="1 9 10">Belongs to the acetokinase family.</text>
</comment>
<protein>
    <recommendedName>
        <fullName evidence="9">Acetate kinase</fullName>
        <ecNumber evidence="9">2.7.2.1</ecNumber>
    </recommendedName>
    <alternativeName>
        <fullName evidence="9">Acetokinase</fullName>
    </alternativeName>
</protein>
<dbReference type="Proteomes" id="UP000765160">
    <property type="component" value="Unassembled WGS sequence"/>
</dbReference>
<feature type="binding site" evidence="9">
    <location>
        <position position="88"/>
    </location>
    <ligand>
        <name>substrate</name>
    </ligand>
</feature>
<feature type="binding site" evidence="9">
    <location>
        <position position="17"/>
    </location>
    <ligand>
        <name>ATP</name>
        <dbReference type="ChEBI" id="CHEBI:30616"/>
    </ligand>
</feature>
<evidence type="ECO:0000256" key="9">
    <source>
        <dbReference type="HAMAP-Rule" id="MF_00020"/>
    </source>
</evidence>
<feature type="site" description="Transition state stabilizer" evidence="9">
    <location>
        <position position="236"/>
    </location>
</feature>
<keyword evidence="5 9" id="KW-0547">Nucleotide-binding</keyword>
<proteinExistence type="inferred from homology"/>
<dbReference type="RefSeq" id="WP_168052156.1">
    <property type="nucleotide sequence ID" value="NZ_JAATJR010000006.1"/>
</dbReference>
<comment type="pathway">
    <text evidence="9">Metabolic intermediate biosynthesis; acetyl-CoA biosynthesis; acetyl-CoA from acetate: step 1/2.</text>
</comment>
<evidence type="ECO:0000256" key="6">
    <source>
        <dbReference type="ARBA" id="ARBA00022777"/>
    </source>
</evidence>
<sequence length="394" mass="40948">MTQPLLLTLNAGSSSVKIGIFTAGAARLASGVIDFRKPPLRLHLHEGPAELDVALHAAPEDAAAVLAETFDWLARHFQIDRLVAIGHRVVHGGAGFAGPVRLDDAAIATIAALTPNAPLHQPQSLRLIRAVAALRPDVVQIASFDTAFHRTQSDLVSRFAIPRALHDTGIRRYGFHGLSYASIAASMARDVPALAAGRVVVAHLGSGASLCALEGGHSRDSSMGFSTLDGIPMATRCGALDPGVLLHLLGPGEQSLGQVEDLLYHRSGLLGVSGISADSRVLLDSDAPEAREAIALFTFRIAGEVARLAATLGGLDALVFTAGIGENQPRIRAAVCERLAWLGLALDPAANEANAPRISTSASRIAALVIRTDEERVVAEEALAVLAAGGVGVS</sequence>